<dbReference type="NCBIfam" id="TIGR00010">
    <property type="entry name" value="YchF/TatD family DNA exonuclease"/>
    <property type="match status" value="1"/>
</dbReference>
<feature type="binding site" evidence="3">
    <location>
        <position position="11"/>
    </location>
    <ligand>
        <name>a divalent metal cation</name>
        <dbReference type="ChEBI" id="CHEBI:60240"/>
        <label>1</label>
    </ligand>
</feature>
<dbReference type="GO" id="GO:0046872">
    <property type="term" value="F:metal ion binding"/>
    <property type="evidence" value="ECO:0007669"/>
    <property type="project" value="UniProtKB-KW"/>
</dbReference>
<feature type="binding site" evidence="3">
    <location>
        <position position="209"/>
    </location>
    <ligand>
        <name>a divalent metal cation</name>
        <dbReference type="ChEBI" id="CHEBI:60240"/>
        <label>1</label>
    </ligand>
</feature>
<accession>A0A2M7B938</accession>
<evidence type="ECO:0000313" key="4">
    <source>
        <dbReference type="EMBL" id="PIU99613.1"/>
    </source>
</evidence>
<dbReference type="CDD" id="cd01310">
    <property type="entry name" value="TatD_DNAse"/>
    <property type="match status" value="1"/>
</dbReference>
<keyword evidence="2 4" id="KW-0378">Hydrolase</keyword>
<dbReference type="InterPro" id="IPR015991">
    <property type="entry name" value="TatD/YcfH-like"/>
</dbReference>
<dbReference type="GO" id="GO:0016788">
    <property type="term" value="F:hydrolase activity, acting on ester bonds"/>
    <property type="evidence" value="ECO:0007669"/>
    <property type="project" value="InterPro"/>
</dbReference>
<name>A0A2M7B938_9BACT</name>
<dbReference type="Pfam" id="PF01026">
    <property type="entry name" value="TatD_DNase"/>
    <property type="match status" value="1"/>
</dbReference>
<dbReference type="PIRSF" id="PIRSF005902">
    <property type="entry name" value="DNase_TatD"/>
    <property type="match status" value="1"/>
</dbReference>
<evidence type="ECO:0000256" key="3">
    <source>
        <dbReference type="PIRSR" id="PIRSR005902-1"/>
    </source>
</evidence>
<dbReference type="PROSITE" id="PS01137">
    <property type="entry name" value="TATD_1"/>
    <property type="match status" value="1"/>
</dbReference>
<dbReference type="InterPro" id="IPR001130">
    <property type="entry name" value="TatD-like"/>
</dbReference>
<evidence type="ECO:0000256" key="2">
    <source>
        <dbReference type="ARBA" id="ARBA00022801"/>
    </source>
</evidence>
<feature type="binding site" evidence="3">
    <location>
        <position position="95"/>
    </location>
    <ligand>
        <name>a divalent metal cation</name>
        <dbReference type="ChEBI" id="CHEBI:60240"/>
        <label>1</label>
    </ligand>
</feature>
<organism evidence="4 5">
    <name type="scientific">Candidatus Tagabacteria bacterium CG03_land_8_20_14_0_80_41_22</name>
    <dbReference type="NCBI Taxonomy" id="1975020"/>
    <lineage>
        <taxon>Bacteria</taxon>
        <taxon>Candidatus Tagaibacteriota</taxon>
    </lineage>
</organism>
<evidence type="ECO:0000256" key="1">
    <source>
        <dbReference type="ARBA" id="ARBA00022723"/>
    </source>
</evidence>
<gene>
    <name evidence="4" type="ORF">COS58_01400</name>
</gene>
<proteinExistence type="predicted"/>
<dbReference type="FunFam" id="3.20.20.140:FF:000005">
    <property type="entry name" value="TatD family hydrolase"/>
    <property type="match status" value="1"/>
</dbReference>
<feature type="binding site" evidence="3">
    <location>
        <position position="9"/>
    </location>
    <ligand>
        <name>a divalent metal cation</name>
        <dbReference type="ChEBI" id="CHEBI:60240"/>
        <label>1</label>
    </ligand>
</feature>
<dbReference type="GO" id="GO:0004536">
    <property type="term" value="F:DNA nuclease activity"/>
    <property type="evidence" value="ECO:0007669"/>
    <property type="project" value="InterPro"/>
</dbReference>
<evidence type="ECO:0000313" key="5">
    <source>
        <dbReference type="Proteomes" id="UP000228561"/>
    </source>
</evidence>
<dbReference type="Gene3D" id="3.20.20.140">
    <property type="entry name" value="Metal-dependent hydrolases"/>
    <property type="match status" value="1"/>
</dbReference>
<dbReference type="AlphaFoldDB" id="A0A2M7B938"/>
<dbReference type="EMBL" id="PEVG01000016">
    <property type="protein sequence ID" value="PIU99613.1"/>
    <property type="molecule type" value="Genomic_DNA"/>
</dbReference>
<comment type="caution">
    <text evidence="4">The sequence shown here is derived from an EMBL/GenBank/DDBJ whole genome shotgun (WGS) entry which is preliminary data.</text>
</comment>
<dbReference type="InterPro" id="IPR032466">
    <property type="entry name" value="Metal_Hydrolase"/>
</dbReference>
<feature type="binding site" evidence="3">
    <location>
        <position position="134"/>
    </location>
    <ligand>
        <name>a divalent metal cation</name>
        <dbReference type="ChEBI" id="CHEBI:60240"/>
        <label>2</label>
    </ligand>
</feature>
<dbReference type="Proteomes" id="UP000228561">
    <property type="component" value="Unassembled WGS sequence"/>
</dbReference>
<sequence>MSHELIDTHCHLDFSDFDSDREEVIKVAQEGGVAKIINIGCNLKRARKSIEISQKHEFIFSSAGLHPQEAETGDEKFFTQLREKLKEPKVVAIGECGLEFYIENNSPESREKQKEVFLRQLDLAREFKKPIIIHCRRAYPEILEILREEKKKNPSLSGVVHFFSGRLPQAEELFNLGFLISFTGVITFARDYDKVIKSVPLEKIMVETDAPFVAPAPFRGKRNEPLYVKYVAEKIAELRGISYEEVSAQTTKNAEKLFGI</sequence>
<dbReference type="PANTHER" id="PTHR46124">
    <property type="entry name" value="D-AMINOACYL-TRNA DEACYLASE"/>
    <property type="match status" value="1"/>
</dbReference>
<dbReference type="InterPro" id="IPR018228">
    <property type="entry name" value="DNase_TatD-rel_CS"/>
</dbReference>
<dbReference type="PROSITE" id="PS01091">
    <property type="entry name" value="TATD_3"/>
    <property type="match status" value="1"/>
</dbReference>
<feature type="binding site" evidence="3">
    <location>
        <position position="161"/>
    </location>
    <ligand>
        <name>a divalent metal cation</name>
        <dbReference type="ChEBI" id="CHEBI:60240"/>
        <label>2</label>
    </ligand>
</feature>
<protein>
    <submittedName>
        <fullName evidence="4">Hydrolase TatD</fullName>
    </submittedName>
</protein>
<dbReference type="PANTHER" id="PTHR46124:SF2">
    <property type="entry name" value="D-AMINOACYL-TRNA DEACYLASE"/>
    <property type="match status" value="1"/>
</dbReference>
<dbReference type="SUPFAM" id="SSF51556">
    <property type="entry name" value="Metallo-dependent hydrolases"/>
    <property type="match status" value="1"/>
</dbReference>
<reference evidence="5" key="1">
    <citation type="submission" date="2017-09" db="EMBL/GenBank/DDBJ databases">
        <title>Depth-based differentiation of microbial function through sediment-hosted aquifers and enrichment of novel symbionts in the deep terrestrial subsurface.</title>
        <authorList>
            <person name="Probst A.J."/>
            <person name="Ladd B."/>
            <person name="Jarett J.K."/>
            <person name="Geller-Mcgrath D.E."/>
            <person name="Sieber C.M.K."/>
            <person name="Emerson J.B."/>
            <person name="Anantharaman K."/>
            <person name="Thomas B.C."/>
            <person name="Malmstrom R."/>
            <person name="Stieglmeier M."/>
            <person name="Klingl A."/>
            <person name="Woyke T."/>
            <person name="Ryan C.M."/>
            <person name="Banfield J.F."/>
        </authorList>
    </citation>
    <scope>NUCLEOTIDE SEQUENCE [LARGE SCALE GENOMIC DNA]</scope>
</reference>
<keyword evidence="1 3" id="KW-0479">Metal-binding</keyword>